<name>A0A2A4YCZ1_UNCAE</name>
<dbReference type="AlphaFoldDB" id="A0A2A4YCZ1"/>
<comment type="caution">
    <text evidence="2">The sequence shown here is derived from an EMBL/GenBank/DDBJ whole genome shotgun (WGS) entry which is preliminary data.</text>
</comment>
<dbReference type="EMBL" id="NVUU01000101">
    <property type="protein sequence ID" value="PCI92480.1"/>
    <property type="molecule type" value="Genomic_DNA"/>
</dbReference>
<evidence type="ECO:0000256" key="1">
    <source>
        <dbReference type="SAM" id="MobiDB-lite"/>
    </source>
</evidence>
<gene>
    <name evidence="2" type="ORF">COB11_07285</name>
</gene>
<proteinExistence type="predicted"/>
<dbReference type="Proteomes" id="UP000217838">
    <property type="component" value="Unassembled WGS sequence"/>
</dbReference>
<evidence type="ECO:0000313" key="3">
    <source>
        <dbReference type="Proteomes" id="UP000217838"/>
    </source>
</evidence>
<feature type="region of interest" description="Disordered" evidence="1">
    <location>
        <begin position="44"/>
        <end position="91"/>
    </location>
</feature>
<protein>
    <submittedName>
        <fullName evidence="2">Uncharacterized protein</fullName>
    </submittedName>
</protein>
<accession>A0A2A4YCZ1</accession>
<reference evidence="3" key="1">
    <citation type="submission" date="2017-08" db="EMBL/GenBank/DDBJ databases">
        <title>A dynamic microbial community with high functional redundancy inhabits the cold, oxic subseafloor aquifer.</title>
        <authorList>
            <person name="Tully B.J."/>
            <person name="Wheat C.G."/>
            <person name="Glazer B.T."/>
            <person name="Huber J.A."/>
        </authorList>
    </citation>
    <scope>NUCLEOTIDE SEQUENCE [LARGE SCALE GENOMIC DNA]</scope>
</reference>
<evidence type="ECO:0000313" key="2">
    <source>
        <dbReference type="EMBL" id="PCI92480.1"/>
    </source>
</evidence>
<organism evidence="2 3">
    <name type="scientific">Aerophobetes bacterium</name>
    <dbReference type="NCBI Taxonomy" id="2030807"/>
    <lineage>
        <taxon>Bacteria</taxon>
        <taxon>Candidatus Aerophobota</taxon>
    </lineage>
</organism>
<sequence>MKLNYTAQIKTKESMGLLDTAQQVVAFVKQIQREIASIREIQEEETAPVRAPFSTHSQEDTLPLSLLEEDPDRPIPSLSDGSTDDCIIQFE</sequence>